<keyword evidence="1" id="KW-0175">Coiled coil</keyword>
<evidence type="ECO:0000256" key="2">
    <source>
        <dbReference type="SAM" id="MobiDB-lite"/>
    </source>
</evidence>
<keyword evidence="4" id="KW-1185">Reference proteome</keyword>
<dbReference type="PANTHER" id="PTHR19446">
    <property type="entry name" value="REVERSE TRANSCRIPTASES"/>
    <property type="match status" value="1"/>
</dbReference>
<dbReference type="Proteomes" id="UP000601435">
    <property type="component" value="Unassembled WGS sequence"/>
</dbReference>
<accession>A0A812NF78</accession>
<organism evidence="3 4">
    <name type="scientific">Symbiodinium necroappetens</name>
    <dbReference type="NCBI Taxonomy" id="1628268"/>
    <lineage>
        <taxon>Eukaryota</taxon>
        <taxon>Sar</taxon>
        <taxon>Alveolata</taxon>
        <taxon>Dinophyceae</taxon>
        <taxon>Suessiales</taxon>
        <taxon>Symbiodiniaceae</taxon>
        <taxon>Symbiodinium</taxon>
    </lineage>
</organism>
<comment type="caution">
    <text evidence="3">The sequence shown here is derived from an EMBL/GenBank/DDBJ whole genome shotgun (WGS) entry which is preliminary data.</text>
</comment>
<proteinExistence type="predicted"/>
<dbReference type="AlphaFoldDB" id="A0A812NF78"/>
<dbReference type="OrthoDB" id="412793at2759"/>
<evidence type="ECO:0000313" key="3">
    <source>
        <dbReference type="EMBL" id="CAE7284848.1"/>
    </source>
</evidence>
<feature type="coiled-coil region" evidence="1">
    <location>
        <begin position="72"/>
        <end position="131"/>
    </location>
</feature>
<sequence length="689" mass="75862">MASRGRGQGLHLDLAAETPVRSAGNSPTKRGGEPGQGSAKRAATGEGGDAIRHGQVMVDMGDLARLLEETGNKIMKAQHEHLEARMGALEELTGKRMASAETRLGTVETKVDTLETKLDELAKKLEQGDRRGAEGDRRLTLVYGGWPRDSRRHDILRQLQRALEKLGVWDLVDSEPFTTGPRRSTALSTFQARQGEGLYEVRRRMHDIIRAVSDNEVTLAGGKKLFATYAKNKQERDIASHAAWIKRTVAAIAPGEVQRLDLEYSTGGAWIGTSFVGSAKQPLPPGLGAKDVVWDETKEGKHWVHVEGLARELGVSAQVSFPLYSWNAGGVAENNYARTDFDVPTRPQSRQTDRRGSGNKAQVQVAIAEGRKGRPYQTSPKIWIGGITEVSGPLDQQKLVQLAVQCTRVKSGDANKDPLEVKDAFRQARDTGLGVDWTAARKSRKQARAAWERARLERATSGDWAAYRQLRRPGNEGWDMVFAEAHDGKDPHQVIHDHLETIYTTGQVVPPLGPWEGDIDEFTMEELEQAIALGKKGKAVGVDGTSHEFLAGLATLPGGKEGLLAFFNDVYKSAQVPSDWNTALMVVIPKQLHPVDPKNMRVMELEAEWRRGIVMAKIDLHKAYDMVDRPALLSRLKAAIGDGPTYRSWHSLLAETDAVLQTGWDTTRLQLDRGIKQDSVESPAPMPKV</sequence>
<dbReference type="Gene3D" id="1.20.1270.70">
    <property type="entry name" value="Designed single chain three-helix bundle"/>
    <property type="match status" value="1"/>
</dbReference>
<evidence type="ECO:0008006" key="5">
    <source>
        <dbReference type="Google" id="ProtNLM"/>
    </source>
</evidence>
<dbReference type="EMBL" id="CAJNJA010011969">
    <property type="protein sequence ID" value="CAE7284848.1"/>
    <property type="molecule type" value="Genomic_DNA"/>
</dbReference>
<feature type="region of interest" description="Disordered" evidence="2">
    <location>
        <begin position="1"/>
        <end position="50"/>
    </location>
</feature>
<reference evidence="3" key="1">
    <citation type="submission" date="2021-02" db="EMBL/GenBank/DDBJ databases">
        <authorList>
            <person name="Dougan E. K."/>
            <person name="Rhodes N."/>
            <person name="Thang M."/>
            <person name="Chan C."/>
        </authorList>
    </citation>
    <scope>NUCLEOTIDE SEQUENCE</scope>
</reference>
<protein>
    <recommendedName>
        <fullName evidence="5">Reverse transcriptase domain-containing protein</fullName>
    </recommendedName>
</protein>
<dbReference type="SUPFAM" id="SSF57997">
    <property type="entry name" value="Tropomyosin"/>
    <property type="match status" value="1"/>
</dbReference>
<evidence type="ECO:0000313" key="4">
    <source>
        <dbReference type="Proteomes" id="UP000601435"/>
    </source>
</evidence>
<evidence type="ECO:0000256" key="1">
    <source>
        <dbReference type="SAM" id="Coils"/>
    </source>
</evidence>
<gene>
    <name evidence="3" type="ORF">SNEC2469_LOCUS6958</name>
</gene>
<name>A0A812NF78_9DINO</name>
<feature type="region of interest" description="Disordered" evidence="2">
    <location>
        <begin position="338"/>
        <end position="363"/>
    </location>
</feature>